<reference evidence="5 6" key="1">
    <citation type="submission" date="2017-07" db="EMBL/GenBank/DDBJ databases">
        <title>Sandarakinorhabdus cyanobacteriorum sp. nov., a novel bacterium isolated from cyanobacterial aggregates in a eutrophic lake.</title>
        <authorList>
            <person name="Cai H."/>
        </authorList>
    </citation>
    <scope>NUCLEOTIDE SEQUENCE [LARGE SCALE GENOMIC DNA]</scope>
    <source>
        <strain evidence="5 6">TH057</strain>
    </source>
</reference>
<dbReference type="Pfam" id="PF03328">
    <property type="entry name" value="HpcH_HpaI"/>
    <property type="match status" value="1"/>
</dbReference>
<keyword evidence="2" id="KW-0479">Metal-binding</keyword>
<evidence type="ECO:0000256" key="2">
    <source>
        <dbReference type="ARBA" id="ARBA00022723"/>
    </source>
</evidence>
<evidence type="ECO:0000313" key="5">
    <source>
        <dbReference type="EMBL" id="OYQ34722.1"/>
    </source>
</evidence>
<proteinExistence type="inferred from homology"/>
<dbReference type="InterPro" id="IPR040442">
    <property type="entry name" value="Pyrv_kinase-like_dom_sf"/>
</dbReference>
<sequence>MNLKQRMADGELIVGSFVKTPHPHVVEVLGLTALDCLVLDAEHAPFDRAALDMGILAARAAAKPVLVRPSHTAPETILNALDLGADGVLLPHIRSAAEAEAAVKACHYGPGGRGFAGSSRSAGYTTRGMARHLALSDPIIVLQIEDIEALDDIDAIAAVPGVDALFIGRADLTVALRAATPDEPEVIAAVERICAAGRAAGRRIGMFLPRPTDTALWQGHGANFFLLQSDQDFLLKGAAALLASVKGDQSR</sequence>
<accession>A0A255YZS9</accession>
<dbReference type="RefSeq" id="WP_094472559.1">
    <property type="nucleotide sequence ID" value="NZ_NOXT01000066.1"/>
</dbReference>
<dbReference type="Proteomes" id="UP000216991">
    <property type="component" value="Unassembled WGS sequence"/>
</dbReference>
<dbReference type="PANTHER" id="PTHR30502">
    <property type="entry name" value="2-KETO-3-DEOXY-L-RHAMNONATE ALDOLASE"/>
    <property type="match status" value="1"/>
</dbReference>
<feature type="domain" description="HpcH/HpaI aldolase/citrate lyase" evidence="4">
    <location>
        <begin position="15"/>
        <end position="224"/>
    </location>
</feature>
<name>A0A255YZS9_9SPHN</name>
<keyword evidence="3" id="KW-0456">Lyase</keyword>
<comment type="caution">
    <text evidence="5">The sequence shown here is derived from an EMBL/GenBank/DDBJ whole genome shotgun (WGS) entry which is preliminary data.</text>
</comment>
<evidence type="ECO:0000256" key="1">
    <source>
        <dbReference type="ARBA" id="ARBA00005568"/>
    </source>
</evidence>
<dbReference type="GO" id="GO:0005737">
    <property type="term" value="C:cytoplasm"/>
    <property type="evidence" value="ECO:0007669"/>
    <property type="project" value="TreeGrafter"/>
</dbReference>
<dbReference type="OrthoDB" id="9802624at2"/>
<evidence type="ECO:0000259" key="4">
    <source>
        <dbReference type="Pfam" id="PF03328"/>
    </source>
</evidence>
<dbReference type="InterPro" id="IPR050251">
    <property type="entry name" value="HpcH-HpaI_aldolase"/>
</dbReference>
<dbReference type="GO" id="GO:0016832">
    <property type="term" value="F:aldehyde-lyase activity"/>
    <property type="evidence" value="ECO:0007669"/>
    <property type="project" value="TreeGrafter"/>
</dbReference>
<dbReference type="SUPFAM" id="SSF51621">
    <property type="entry name" value="Phosphoenolpyruvate/pyruvate domain"/>
    <property type="match status" value="1"/>
</dbReference>
<dbReference type="InterPro" id="IPR005000">
    <property type="entry name" value="Aldolase/citrate-lyase_domain"/>
</dbReference>
<dbReference type="EMBL" id="NOXT01000066">
    <property type="protein sequence ID" value="OYQ34722.1"/>
    <property type="molecule type" value="Genomic_DNA"/>
</dbReference>
<keyword evidence="6" id="KW-1185">Reference proteome</keyword>
<organism evidence="5 6">
    <name type="scientific">Sandarakinorhabdus cyanobacteriorum</name>
    <dbReference type="NCBI Taxonomy" id="1981098"/>
    <lineage>
        <taxon>Bacteria</taxon>
        <taxon>Pseudomonadati</taxon>
        <taxon>Pseudomonadota</taxon>
        <taxon>Alphaproteobacteria</taxon>
        <taxon>Sphingomonadales</taxon>
        <taxon>Sphingosinicellaceae</taxon>
        <taxon>Sandarakinorhabdus</taxon>
    </lineage>
</organism>
<evidence type="ECO:0000256" key="3">
    <source>
        <dbReference type="ARBA" id="ARBA00023239"/>
    </source>
</evidence>
<dbReference type="PANTHER" id="PTHR30502:SF0">
    <property type="entry name" value="PHOSPHOENOLPYRUVATE CARBOXYLASE FAMILY PROTEIN"/>
    <property type="match status" value="1"/>
</dbReference>
<comment type="similarity">
    <text evidence="1">Belongs to the HpcH/HpaI aldolase family.</text>
</comment>
<protein>
    <submittedName>
        <fullName evidence="5">Aldolase</fullName>
    </submittedName>
</protein>
<dbReference type="InterPro" id="IPR015813">
    <property type="entry name" value="Pyrv/PenolPyrv_kinase-like_dom"/>
</dbReference>
<dbReference type="Gene3D" id="3.20.20.60">
    <property type="entry name" value="Phosphoenolpyruvate-binding domains"/>
    <property type="match status" value="1"/>
</dbReference>
<dbReference type="AlphaFoldDB" id="A0A255YZS9"/>
<dbReference type="GO" id="GO:0046872">
    <property type="term" value="F:metal ion binding"/>
    <property type="evidence" value="ECO:0007669"/>
    <property type="project" value="UniProtKB-KW"/>
</dbReference>
<gene>
    <name evidence="5" type="ORF">CHU93_02170</name>
</gene>
<evidence type="ECO:0000313" key="6">
    <source>
        <dbReference type="Proteomes" id="UP000216991"/>
    </source>
</evidence>